<dbReference type="EMBL" id="BFEA01000042">
    <property type="protein sequence ID" value="GBG63711.1"/>
    <property type="molecule type" value="Genomic_DNA"/>
</dbReference>
<evidence type="ECO:0000256" key="3">
    <source>
        <dbReference type="ARBA" id="ARBA00023187"/>
    </source>
</evidence>
<feature type="compositionally biased region" description="Basic and acidic residues" evidence="4">
    <location>
        <begin position="150"/>
        <end position="185"/>
    </location>
</feature>
<feature type="compositionally biased region" description="Basic and acidic residues" evidence="4">
    <location>
        <begin position="92"/>
        <end position="109"/>
    </location>
</feature>
<dbReference type="InterPro" id="IPR012677">
    <property type="entry name" value="Nucleotide-bd_a/b_plait_sf"/>
</dbReference>
<feature type="region of interest" description="Disordered" evidence="4">
    <location>
        <begin position="1"/>
        <end position="592"/>
    </location>
</feature>
<evidence type="ECO:0000313" key="6">
    <source>
        <dbReference type="Proteomes" id="UP000265515"/>
    </source>
</evidence>
<gene>
    <name evidence="5" type="ORF">CBR_g39253</name>
</gene>
<comment type="caution">
    <text evidence="5">The sequence shown here is derived from an EMBL/GenBank/DDBJ whole genome shotgun (WGS) entry which is preliminary data.</text>
</comment>
<feature type="compositionally biased region" description="Basic and acidic residues" evidence="4">
    <location>
        <begin position="288"/>
        <end position="303"/>
    </location>
</feature>
<reference evidence="5 6" key="1">
    <citation type="journal article" date="2018" name="Cell">
        <title>The Chara Genome: Secondary Complexity and Implications for Plant Terrestrialization.</title>
        <authorList>
            <person name="Nishiyama T."/>
            <person name="Sakayama H."/>
            <person name="Vries J.D."/>
            <person name="Buschmann H."/>
            <person name="Saint-Marcoux D."/>
            <person name="Ullrich K.K."/>
            <person name="Haas F.B."/>
            <person name="Vanderstraeten L."/>
            <person name="Becker D."/>
            <person name="Lang D."/>
            <person name="Vosolsobe S."/>
            <person name="Rombauts S."/>
            <person name="Wilhelmsson P.K.I."/>
            <person name="Janitza P."/>
            <person name="Kern R."/>
            <person name="Heyl A."/>
            <person name="Rumpler F."/>
            <person name="Villalobos L.I.A.C."/>
            <person name="Clay J.M."/>
            <person name="Skokan R."/>
            <person name="Toyoda A."/>
            <person name="Suzuki Y."/>
            <person name="Kagoshima H."/>
            <person name="Schijlen E."/>
            <person name="Tajeshwar N."/>
            <person name="Catarino B."/>
            <person name="Hetherington A.J."/>
            <person name="Saltykova A."/>
            <person name="Bonnot C."/>
            <person name="Breuninger H."/>
            <person name="Symeonidi A."/>
            <person name="Radhakrishnan G.V."/>
            <person name="Van Nieuwerburgh F."/>
            <person name="Deforce D."/>
            <person name="Chang C."/>
            <person name="Karol K.G."/>
            <person name="Hedrich R."/>
            <person name="Ulvskov P."/>
            <person name="Glockner G."/>
            <person name="Delwiche C.F."/>
            <person name="Petrasek J."/>
            <person name="Van de Peer Y."/>
            <person name="Friml J."/>
            <person name="Beilby M."/>
            <person name="Dolan L."/>
            <person name="Kohara Y."/>
            <person name="Sugano S."/>
            <person name="Fujiyama A."/>
            <person name="Delaux P.-M."/>
            <person name="Quint M."/>
            <person name="TheiBen G."/>
            <person name="Hagemann M."/>
            <person name="Harholt J."/>
            <person name="Dunand C."/>
            <person name="Zachgo S."/>
            <person name="Langdale J."/>
            <person name="Maumus F."/>
            <person name="Straeten D.V.D."/>
            <person name="Gould S.B."/>
            <person name="Rensing S.A."/>
        </authorList>
    </citation>
    <scope>NUCLEOTIDE SEQUENCE [LARGE SCALE GENOMIC DNA]</scope>
    <source>
        <strain evidence="5 6">S276</strain>
    </source>
</reference>
<feature type="compositionally biased region" description="Acidic residues" evidence="4">
    <location>
        <begin position="304"/>
        <end position="314"/>
    </location>
</feature>
<feature type="compositionally biased region" description="Basic and acidic residues" evidence="4">
    <location>
        <begin position="194"/>
        <end position="204"/>
    </location>
</feature>
<sequence>MHIIKPLPSDKKPGLAARTAAGKDSKAKLVPAKEAATLANGSNKALVEEKAGDKGGSDAGLQDKKKPTEEAVAVVGGQKKMDVGVVAPMDTGGKDGKKKDDAKSGDEKGNQPAKTGHGDKDVRSEQKEKESKGEVGEMPAAGDGVGSAEEDVKQKTTDEKDGGEVKLQDDEKGVVEAAADVKDVAMDDPVGSQDLRDTKSHGENGEGDEQEPEGVRGDQEEKQKPTDVDSSGSKDCLSKTSDDGDAGGKEDTAEEGEKALGKVEGKTDEGDEEGKDDEAGMVTPETQEVEKEKQSGQDGKDEEAMKDDDEEKEDDEKKGLEKTPKEEENPASAHVEKDALPEEENVGIVRMEEDAKEDNRREIDVEEEGKQEEGLNRTEPGAQSGKEEGAVAMDMEAVPAVPSTGAQETQQAEEATGKEQSQSVEDGKLRKDNEDAKAGNGEEGDAKADAKAMDVDANSTAEQTTHDGQGISPAEVKMDAESEKAKGAEGEQSTTAEEVSCAEKSPLPNSALAGAQVGAPKAPSSESSKAVATKMENGVVPEVQKTTTMATTKVEREDDDERKQTSVVSSTQRGTENGMKAEKATGVVSNSSAVETKAGVLPAEKPTVEVKQDPLAAEKVDDELGVGKVFVEFTREESARKAAHALQGRLYGGRKVSVAYFPLELYQKQFRKGLPTRPLEERQMLYHAVQRYLTSPVPE</sequence>
<feature type="compositionally biased region" description="Basic and acidic residues" evidence="4">
    <location>
        <begin position="315"/>
        <end position="340"/>
    </location>
</feature>
<keyword evidence="1" id="KW-0507">mRNA processing</keyword>
<dbReference type="SUPFAM" id="SSF54928">
    <property type="entry name" value="RNA-binding domain, RBD"/>
    <property type="match status" value="1"/>
</dbReference>
<dbReference type="AlphaFoldDB" id="A0A388K0W8"/>
<dbReference type="GO" id="GO:0003723">
    <property type="term" value="F:RNA binding"/>
    <property type="evidence" value="ECO:0007669"/>
    <property type="project" value="UniProtKB-KW"/>
</dbReference>
<dbReference type="Proteomes" id="UP000265515">
    <property type="component" value="Unassembled WGS sequence"/>
</dbReference>
<dbReference type="STRING" id="69332.A0A388K0W8"/>
<dbReference type="InterPro" id="IPR035979">
    <property type="entry name" value="RBD_domain_sf"/>
</dbReference>
<feature type="compositionally biased region" description="Basic and acidic residues" evidence="4">
    <location>
        <begin position="46"/>
        <end position="69"/>
    </location>
</feature>
<dbReference type="GO" id="GO:0006397">
    <property type="term" value="P:mRNA processing"/>
    <property type="evidence" value="ECO:0007669"/>
    <property type="project" value="UniProtKB-KW"/>
</dbReference>
<organism evidence="5 6">
    <name type="scientific">Chara braunii</name>
    <name type="common">Braun's stonewort</name>
    <dbReference type="NCBI Taxonomy" id="69332"/>
    <lineage>
        <taxon>Eukaryota</taxon>
        <taxon>Viridiplantae</taxon>
        <taxon>Streptophyta</taxon>
        <taxon>Charophyceae</taxon>
        <taxon>Charales</taxon>
        <taxon>Characeae</taxon>
        <taxon>Chara</taxon>
    </lineage>
</organism>
<feature type="compositionally biased region" description="Polar residues" evidence="4">
    <location>
        <begin position="458"/>
        <end position="467"/>
    </location>
</feature>
<dbReference type="OrthoDB" id="10686985at2759"/>
<evidence type="ECO:0000256" key="1">
    <source>
        <dbReference type="ARBA" id="ARBA00022664"/>
    </source>
</evidence>
<feature type="compositionally biased region" description="Basic and acidic residues" evidence="4">
    <location>
        <begin position="213"/>
        <end position="227"/>
    </location>
</feature>
<dbReference type="PANTHER" id="PTHR23139">
    <property type="entry name" value="RNA-BINDING PROTEIN"/>
    <property type="match status" value="1"/>
</dbReference>
<dbReference type="GO" id="GO:0008380">
    <property type="term" value="P:RNA splicing"/>
    <property type="evidence" value="ECO:0007669"/>
    <property type="project" value="UniProtKB-KW"/>
</dbReference>
<feature type="compositionally biased region" description="Basic and acidic residues" evidence="4">
    <location>
        <begin position="350"/>
        <end position="363"/>
    </location>
</feature>
<name>A0A388K0W8_CHABU</name>
<evidence type="ECO:0000256" key="2">
    <source>
        <dbReference type="ARBA" id="ARBA00022884"/>
    </source>
</evidence>
<feature type="compositionally biased region" description="Basic and acidic residues" evidence="4">
    <location>
        <begin position="553"/>
        <end position="564"/>
    </location>
</feature>
<accession>A0A388K0W8</accession>
<dbReference type="Gene3D" id="3.30.70.330">
    <property type="match status" value="1"/>
</dbReference>
<feature type="compositionally biased region" description="Low complexity" evidence="4">
    <location>
        <begin position="519"/>
        <end position="532"/>
    </location>
</feature>
<feature type="compositionally biased region" description="Basic and acidic residues" evidence="4">
    <location>
        <begin position="425"/>
        <end position="437"/>
    </location>
</feature>
<feature type="compositionally biased region" description="Polar residues" evidence="4">
    <location>
        <begin position="565"/>
        <end position="575"/>
    </location>
</feature>
<feature type="compositionally biased region" description="Basic and acidic residues" evidence="4">
    <location>
        <begin position="444"/>
        <end position="454"/>
    </location>
</feature>
<feature type="compositionally biased region" description="Basic and acidic residues" evidence="4">
    <location>
        <begin position="236"/>
        <end position="268"/>
    </location>
</feature>
<proteinExistence type="predicted"/>
<feature type="compositionally biased region" description="Polar residues" evidence="4">
    <location>
        <begin position="404"/>
        <end position="424"/>
    </location>
</feature>
<evidence type="ECO:0008006" key="7">
    <source>
        <dbReference type="Google" id="ProtNLM"/>
    </source>
</evidence>
<feature type="compositionally biased region" description="Basic and acidic residues" evidence="4">
    <location>
        <begin position="116"/>
        <end position="135"/>
    </location>
</feature>
<feature type="compositionally biased region" description="Basic and acidic residues" evidence="4">
    <location>
        <begin position="476"/>
        <end position="489"/>
    </location>
</feature>
<evidence type="ECO:0000313" key="5">
    <source>
        <dbReference type="EMBL" id="GBG63711.1"/>
    </source>
</evidence>
<dbReference type="OMA" id="QEYVEDK"/>
<keyword evidence="3" id="KW-0508">mRNA splicing</keyword>
<keyword evidence="2" id="KW-0694">RNA-binding</keyword>
<evidence type="ECO:0000256" key="4">
    <source>
        <dbReference type="SAM" id="MobiDB-lite"/>
    </source>
</evidence>
<keyword evidence="6" id="KW-1185">Reference proteome</keyword>
<protein>
    <recommendedName>
        <fullName evidence="7">RRM domain-containing protein</fullName>
    </recommendedName>
</protein>
<dbReference type="Gramene" id="GBG63711">
    <property type="protein sequence ID" value="GBG63711"/>
    <property type="gene ID" value="CBR_g39253"/>
</dbReference>